<name>A0A7J9M2C9_GOSSC</name>
<proteinExistence type="predicted"/>
<dbReference type="OrthoDB" id="618098at2759"/>
<sequence length="65" mass="7638">MGYLEDGTSQSNSCQTFYNKVFLPKILEGPKGNGFQKKMLRWLHVWLTCRMLEPLMQIRDSRSDI</sequence>
<organism evidence="1 2">
    <name type="scientific">Gossypium schwendimanii</name>
    <name type="common">Cotton</name>
    <dbReference type="NCBI Taxonomy" id="34291"/>
    <lineage>
        <taxon>Eukaryota</taxon>
        <taxon>Viridiplantae</taxon>
        <taxon>Streptophyta</taxon>
        <taxon>Embryophyta</taxon>
        <taxon>Tracheophyta</taxon>
        <taxon>Spermatophyta</taxon>
        <taxon>Magnoliopsida</taxon>
        <taxon>eudicotyledons</taxon>
        <taxon>Gunneridae</taxon>
        <taxon>Pentapetalae</taxon>
        <taxon>rosids</taxon>
        <taxon>malvids</taxon>
        <taxon>Malvales</taxon>
        <taxon>Malvaceae</taxon>
        <taxon>Malvoideae</taxon>
        <taxon>Gossypium</taxon>
    </lineage>
</organism>
<dbReference type="AlphaFoldDB" id="A0A7J9M2C9"/>
<comment type="caution">
    <text evidence="1">The sequence shown here is derived from an EMBL/GenBank/DDBJ whole genome shotgun (WGS) entry which is preliminary data.</text>
</comment>
<reference evidence="1 2" key="1">
    <citation type="journal article" date="2019" name="Genome Biol. Evol.">
        <title>Insights into the evolution of the New World diploid cottons (Gossypium, subgenus Houzingenia) based on genome sequencing.</title>
        <authorList>
            <person name="Grover C.E."/>
            <person name="Arick M.A. 2nd"/>
            <person name="Thrash A."/>
            <person name="Conover J.L."/>
            <person name="Sanders W.S."/>
            <person name="Peterson D.G."/>
            <person name="Frelichowski J.E."/>
            <person name="Scheffler J.A."/>
            <person name="Scheffler B.E."/>
            <person name="Wendel J.F."/>
        </authorList>
    </citation>
    <scope>NUCLEOTIDE SEQUENCE [LARGE SCALE GENOMIC DNA]</scope>
    <source>
        <strain evidence="1">1</strain>
        <tissue evidence="1">Leaf</tissue>
    </source>
</reference>
<accession>A0A7J9M2C9</accession>
<protein>
    <submittedName>
        <fullName evidence="1">Uncharacterized protein</fullName>
    </submittedName>
</protein>
<gene>
    <name evidence="1" type="ORF">Goshw_004396</name>
</gene>
<evidence type="ECO:0000313" key="1">
    <source>
        <dbReference type="EMBL" id="MBA0864579.1"/>
    </source>
</evidence>
<keyword evidence="2" id="KW-1185">Reference proteome</keyword>
<dbReference type="EMBL" id="JABFAF010000009">
    <property type="protein sequence ID" value="MBA0864579.1"/>
    <property type="molecule type" value="Genomic_DNA"/>
</dbReference>
<dbReference type="Proteomes" id="UP000593576">
    <property type="component" value="Unassembled WGS sequence"/>
</dbReference>
<evidence type="ECO:0000313" key="2">
    <source>
        <dbReference type="Proteomes" id="UP000593576"/>
    </source>
</evidence>